<gene>
    <name evidence="2" type="ORF">L9F63_014619</name>
</gene>
<dbReference type="EMBL" id="JASPKZ010003083">
    <property type="protein sequence ID" value="KAJ9593978.1"/>
    <property type="molecule type" value="Genomic_DNA"/>
</dbReference>
<dbReference type="InterPro" id="IPR033369">
    <property type="entry name" value="C19orf12"/>
</dbReference>
<name>A0AAD8A9V2_DIPPU</name>
<dbReference type="AlphaFoldDB" id="A0AAD8A9V2"/>
<proteinExistence type="inferred from homology"/>
<sequence length="140" mass="14732">MPINTREILNAVSQLTADRNVKVAVRESLKGGCITGGAAVLGGLLLGPPGLALGGIVGGCTAAAMSNNKFKSVPRVIAEDMTSAQRDSLARSVYNVLQNLRIEDATVLLPLLLNDPVAKAAVLRAVFIYFQQEMNLSIVD</sequence>
<protein>
    <submittedName>
        <fullName evidence="2">Uncharacterized protein</fullName>
    </submittedName>
</protein>
<dbReference type="PANTHER" id="PTHR31493:SF1">
    <property type="entry name" value="PROTEIN C19ORF12"/>
    <property type="match status" value="1"/>
</dbReference>
<comment type="caution">
    <text evidence="2">The sequence shown here is derived from an EMBL/GenBank/DDBJ whole genome shotgun (WGS) entry which is preliminary data.</text>
</comment>
<evidence type="ECO:0000313" key="2">
    <source>
        <dbReference type="EMBL" id="KAJ9593978.1"/>
    </source>
</evidence>
<dbReference type="Proteomes" id="UP001233999">
    <property type="component" value="Unassembled WGS sequence"/>
</dbReference>
<dbReference type="PANTHER" id="PTHR31493">
    <property type="entry name" value="NAZO FAMILY MEMBER"/>
    <property type="match status" value="1"/>
</dbReference>
<evidence type="ECO:0000313" key="3">
    <source>
        <dbReference type="Proteomes" id="UP001233999"/>
    </source>
</evidence>
<comment type="similarity">
    <text evidence="1">Belongs to the C19orf12 family.</text>
</comment>
<accession>A0AAD8A9V2</accession>
<evidence type="ECO:0000256" key="1">
    <source>
        <dbReference type="ARBA" id="ARBA00029457"/>
    </source>
</evidence>
<dbReference type="Pfam" id="PF20721">
    <property type="entry name" value="C19orf12"/>
    <property type="match status" value="1"/>
</dbReference>
<reference evidence="2" key="1">
    <citation type="journal article" date="2023" name="IScience">
        <title>Live-bearing cockroach genome reveals convergent evolutionary mechanisms linked to viviparity in insects and beyond.</title>
        <authorList>
            <person name="Fouks B."/>
            <person name="Harrison M.C."/>
            <person name="Mikhailova A.A."/>
            <person name="Marchal E."/>
            <person name="English S."/>
            <person name="Carruthers M."/>
            <person name="Jennings E.C."/>
            <person name="Chiamaka E.L."/>
            <person name="Frigard R.A."/>
            <person name="Pippel M."/>
            <person name="Attardo G.M."/>
            <person name="Benoit J.B."/>
            <person name="Bornberg-Bauer E."/>
            <person name="Tobe S.S."/>
        </authorList>
    </citation>
    <scope>NUCLEOTIDE SEQUENCE</scope>
    <source>
        <strain evidence="2">Stay&amp;Tobe</strain>
    </source>
</reference>
<keyword evidence="3" id="KW-1185">Reference proteome</keyword>
<reference evidence="2" key="2">
    <citation type="submission" date="2023-05" db="EMBL/GenBank/DDBJ databases">
        <authorList>
            <person name="Fouks B."/>
        </authorList>
    </citation>
    <scope>NUCLEOTIDE SEQUENCE</scope>
    <source>
        <strain evidence="2">Stay&amp;Tobe</strain>
        <tissue evidence="2">Testes</tissue>
    </source>
</reference>
<organism evidence="2 3">
    <name type="scientific">Diploptera punctata</name>
    <name type="common">Pacific beetle cockroach</name>
    <dbReference type="NCBI Taxonomy" id="6984"/>
    <lineage>
        <taxon>Eukaryota</taxon>
        <taxon>Metazoa</taxon>
        <taxon>Ecdysozoa</taxon>
        <taxon>Arthropoda</taxon>
        <taxon>Hexapoda</taxon>
        <taxon>Insecta</taxon>
        <taxon>Pterygota</taxon>
        <taxon>Neoptera</taxon>
        <taxon>Polyneoptera</taxon>
        <taxon>Dictyoptera</taxon>
        <taxon>Blattodea</taxon>
        <taxon>Blaberoidea</taxon>
        <taxon>Blaberidae</taxon>
        <taxon>Diplopterinae</taxon>
        <taxon>Diploptera</taxon>
    </lineage>
</organism>